<organism evidence="8 9">
    <name type="scientific">Gordonia rubripertincta</name>
    <name type="common">Rhodococcus corallinus</name>
    <dbReference type="NCBI Taxonomy" id="36822"/>
    <lineage>
        <taxon>Bacteria</taxon>
        <taxon>Bacillati</taxon>
        <taxon>Actinomycetota</taxon>
        <taxon>Actinomycetes</taxon>
        <taxon>Mycobacteriales</taxon>
        <taxon>Gordoniaceae</taxon>
        <taxon>Gordonia</taxon>
    </lineage>
</organism>
<keyword evidence="4 6" id="KW-0472">Membrane</keyword>
<dbReference type="Proteomes" id="UP001067235">
    <property type="component" value="Unassembled WGS sequence"/>
</dbReference>
<dbReference type="EMBL" id="JAPWIE010000003">
    <property type="protein sequence ID" value="MCZ4550335.1"/>
    <property type="molecule type" value="Genomic_DNA"/>
</dbReference>
<evidence type="ECO:0000256" key="1">
    <source>
        <dbReference type="ARBA" id="ARBA00004651"/>
    </source>
</evidence>
<feature type="region of interest" description="Disordered" evidence="5">
    <location>
        <begin position="488"/>
        <end position="526"/>
    </location>
</feature>
<dbReference type="Gene3D" id="1.20.1720.10">
    <property type="entry name" value="Multidrug resistance protein D"/>
    <property type="match status" value="1"/>
</dbReference>
<accession>A0ABT4MTJ9</accession>
<dbReference type="PANTHER" id="PTHR42718:SF39">
    <property type="entry name" value="ACTINORHODIN TRANSPORTER-RELATED"/>
    <property type="match status" value="1"/>
</dbReference>
<comment type="subcellular location">
    <subcellularLocation>
        <location evidence="1">Cell membrane</location>
        <topology evidence="1">Multi-pass membrane protein</topology>
    </subcellularLocation>
</comment>
<dbReference type="InterPro" id="IPR001807">
    <property type="entry name" value="ClC"/>
</dbReference>
<feature type="transmembrane region" description="Helical" evidence="6">
    <location>
        <begin position="95"/>
        <end position="114"/>
    </location>
</feature>
<feature type="transmembrane region" description="Helical" evidence="6">
    <location>
        <begin position="550"/>
        <end position="569"/>
    </location>
</feature>
<dbReference type="SUPFAM" id="SSF103473">
    <property type="entry name" value="MFS general substrate transporter"/>
    <property type="match status" value="1"/>
</dbReference>
<dbReference type="InterPro" id="IPR020846">
    <property type="entry name" value="MFS_dom"/>
</dbReference>
<feature type="transmembrane region" description="Helical" evidence="6">
    <location>
        <begin position="216"/>
        <end position="235"/>
    </location>
</feature>
<evidence type="ECO:0000256" key="3">
    <source>
        <dbReference type="ARBA" id="ARBA00022989"/>
    </source>
</evidence>
<dbReference type="InterPro" id="IPR036259">
    <property type="entry name" value="MFS_trans_sf"/>
</dbReference>
<feature type="transmembrane region" description="Helical" evidence="6">
    <location>
        <begin position="286"/>
        <end position="308"/>
    </location>
</feature>
<evidence type="ECO:0000256" key="4">
    <source>
        <dbReference type="ARBA" id="ARBA00023136"/>
    </source>
</evidence>
<dbReference type="InterPro" id="IPR011701">
    <property type="entry name" value="MFS"/>
</dbReference>
<feature type="transmembrane region" description="Helical" evidence="6">
    <location>
        <begin position="27"/>
        <end position="51"/>
    </location>
</feature>
<evidence type="ECO:0000313" key="9">
    <source>
        <dbReference type="Proteomes" id="UP001067235"/>
    </source>
</evidence>
<protein>
    <submittedName>
        <fullName evidence="8">MFS transporter</fullName>
    </submittedName>
</protein>
<reference evidence="8" key="1">
    <citation type="submission" date="2022-12" db="EMBL/GenBank/DDBJ databases">
        <authorList>
            <person name="Krivoruchko A.V."/>
            <person name="Elkin A."/>
        </authorList>
    </citation>
    <scope>NUCLEOTIDE SEQUENCE</scope>
    <source>
        <strain evidence="8">IEGM 1388</strain>
    </source>
</reference>
<feature type="transmembrane region" description="Helical" evidence="6">
    <location>
        <begin position="354"/>
        <end position="372"/>
    </location>
</feature>
<keyword evidence="2 6" id="KW-0812">Transmembrane</keyword>
<sequence>MNSEPAVIRDDADIPDCGHADKNAAPWLALSCCLIAVAVQMVDMTIVNIALPSLGTDLGASSGQQLLVLTAYTLAFACTLLTASRIGERIGRRRVFIAALAGFTAISVLCGLAQGPTELIALRALQGGFAALASAQTIAIISASFPKSRHGIVFGIYGATAGVAAMLGPTLGGLLISADAFGLGWRTIFLVNLPLGILACAVGYRHLPALSSTSRPDLDATGIALSSAGLFLLIYPLATGRENGWPTWQLAMVASSIALLALFALHEYRLAARGGDPLLKPELFRIRSFAIGSVLSLLFFSVFAAFFFTVSVTAQFGLGFSPLRTGLLTLPFALGAAVGSLISPLMVGWIGPRTLSVGAVAFTGSLIYTALIVEPSTGIDIPTIIAPLIIGGFGMGLFVAPLQATMLSGTSERNVGSASGTVPTIQQIGASVGLAVISLLFFNQVAAESDSAVSAARESLTRDIANTKVAEPLRPFVINEFTRCASAQLGSPRPDAPGPGCPDTRAPADRAANSASPEDVRESVTADAEPALRPAARQAASQTFLAAFDVILWVLAGITITLGALTFGLRRRASPAMSTAAMSTAADISDSALR</sequence>
<name>A0ABT4MTJ9_GORRU</name>
<dbReference type="Pfam" id="PF07690">
    <property type="entry name" value="MFS_1"/>
    <property type="match status" value="1"/>
</dbReference>
<evidence type="ECO:0000256" key="2">
    <source>
        <dbReference type="ARBA" id="ARBA00022692"/>
    </source>
</evidence>
<comment type="caution">
    <text evidence="8">The sequence shown here is derived from an EMBL/GenBank/DDBJ whole genome shotgun (WGS) entry which is preliminary data.</text>
</comment>
<feature type="transmembrane region" description="Helical" evidence="6">
    <location>
        <begin position="120"/>
        <end position="141"/>
    </location>
</feature>
<dbReference type="RefSeq" id="WP_301570954.1">
    <property type="nucleotide sequence ID" value="NZ_JAPWIE010000003.1"/>
</dbReference>
<dbReference type="PRINTS" id="PR00762">
    <property type="entry name" value="CLCHANNEL"/>
</dbReference>
<feature type="transmembrane region" description="Helical" evidence="6">
    <location>
        <begin position="63"/>
        <end position="83"/>
    </location>
</feature>
<evidence type="ECO:0000256" key="6">
    <source>
        <dbReference type="SAM" id="Phobius"/>
    </source>
</evidence>
<dbReference type="PANTHER" id="PTHR42718">
    <property type="entry name" value="MAJOR FACILITATOR SUPERFAMILY MULTIDRUG TRANSPORTER MFSC"/>
    <property type="match status" value="1"/>
</dbReference>
<dbReference type="CDD" id="cd17321">
    <property type="entry name" value="MFS_MMR_MDR_like"/>
    <property type="match status" value="1"/>
</dbReference>
<evidence type="ECO:0000313" key="8">
    <source>
        <dbReference type="EMBL" id="MCZ4550335.1"/>
    </source>
</evidence>
<dbReference type="PROSITE" id="PS50850">
    <property type="entry name" value="MFS"/>
    <property type="match status" value="1"/>
</dbReference>
<feature type="transmembrane region" description="Helical" evidence="6">
    <location>
        <begin position="183"/>
        <end position="204"/>
    </location>
</feature>
<gene>
    <name evidence="8" type="ORF">O4213_10115</name>
</gene>
<proteinExistence type="predicted"/>
<keyword evidence="3 6" id="KW-1133">Transmembrane helix</keyword>
<evidence type="ECO:0000259" key="7">
    <source>
        <dbReference type="PROSITE" id="PS50850"/>
    </source>
</evidence>
<evidence type="ECO:0000256" key="5">
    <source>
        <dbReference type="SAM" id="MobiDB-lite"/>
    </source>
</evidence>
<feature type="transmembrane region" description="Helical" evidence="6">
    <location>
        <begin position="384"/>
        <end position="407"/>
    </location>
</feature>
<feature type="transmembrane region" description="Helical" evidence="6">
    <location>
        <begin position="153"/>
        <end position="177"/>
    </location>
</feature>
<feature type="transmembrane region" description="Helical" evidence="6">
    <location>
        <begin position="328"/>
        <end position="347"/>
    </location>
</feature>
<feature type="domain" description="Major facilitator superfamily (MFS) profile" evidence="7">
    <location>
        <begin position="29"/>
        <end position="474"/>
    </location>
</feature>
<dbReference type="Gene3D" id="1.20.1250.20">
    <property type="entry name" value="MFS general substrate transporter like domains"/>
    <property type="match status" value="1"/>
</dbReference>
<feature type="transmembrane region" description="Helical" evidence="6">
    <location>
        <begin position="247"/>
        <end position="265"/>
    </location>
</feature>
<keyword evidence="9" id="KW-1185">Reference proteome</keyword>